<proteinExistence type="predicted"/>
<sequence>MTEHHDTDAAHPSDEPHPAADPGPERAGDGQATDASSAAAGSGSEHADDELETIAPTPDSELADELRSIRAVGENRTSER</sequence>
<dbReference type="RefSeq" id="WP_368498324.1">
    <property type="nucleotide sequence ID" value="NZ_CP162511.1"/>
</dbReference>
<protein>
    <submittedName>
        <fullName evidence="2">Uncharacterized protein</fullName>
    </submittedName>
</protein>
<name>A0AB39BHD6_9MICO</name>
<reference evidence="2" key="1">
    <citation type="submission" date="2024-05" db="EMBL/GenBank/DDBJ databases">
        <title>Herbiconiux sp. A18JL235.</title>
        <authorList>
            <person name="Zhang G."/>
        </authorList>
    </citation>
    <scope>NUCLEOTIDE SEQUENCE</scope>
    <source>
        <strain evidence="2">A18JL235</strain>
    </source>
</reference>
<accession>A0AB39BHD6</accession>
<feature type="compositionally biased region" description="Low complexity" evidence="1">
    <location>
        <begin position="29"/>
        <end position="44"/>
    </location>
</feature>
<dbReference type="AlphaFoldDB" id="A0AB39BHD6"/>
<feature type="region of interest" description="Disordered" evidence="1">
    <location>
        <begin position="1"/>
        <end position="80"/>
    </location>
</feature>
<organism evidence="2">
    <name type="scientific">Herbiconiux sp. A18JL235</name>
    <dbReference type="NCBI Taxonomy" id="3152363"/>
    <lineage>
        <taxon>Bacteria</taxon>
        <taxon>Bacillati</taxon>
        <taxon>Actinomycetota</taxon>
        <taxon>Actinomycetes</taxon>
        <taxon>Micrococcales</taxon>
        <taxon>Microbacteriaceae</taxon>
        <taxon>Herbiconiux</taxon>
    </lineage>
</organism>
<evidence type="ECO:0000256" key="1">
    <source>
        <dbReference type="SAM" id="MobiDB-lite"/>
    </source>
</evidence>
<dbReference type="EMBL" id="CP162511">
    <property type="protein sequence ID" value="XDI05935.1"/>
    <property type="molecule type" value="Genomic_DNA"/>
</dbReference>
<feature type="compositionally biased region" description="Basic and acidic residues" evidence="1">
    <location>
        <begin position="1"/>
        <end position="28"/>
    </location>
</feature>
<evidence type="ECO:0000313" key="2">
    <source>
        <dbReference type="EMBL" id="XDI05935.1"/>
    </source>
</evidence>
<gene>
    <name evidence="2" type="ORF">ABFY20_02220</name>
</gene>